<dbReference type="EMBL" id="MT144434">
    <property type="protein sequence ID" value="QJA53598.1"/>
    <property type="molecule type" value="Genomic_DNA"/>
</dbReference>
<organism evidence="1">
    <name type="scientific">viral metagenome</name>
    <dbReference type="NCBI Taxonomy" id="1070528"/>
    <lineage>
        <taxon>unclassified sequences</taxon>
        <taxon>metagenomes</taxon>
        <taxon>organismal metagenomes</taxon>
    </lineage>
</organism>
<name>A0A6H1Z6Y8_9ZZZZ</name>
<sequence>MANTAIQMIPAVGKQINVHVETWVIPMTVTDVKNSWGRVRLEVEPLNGSGRQWIELTRVQRVNVERAVVAYA</sequence>
<evidence type="ECO:0000313" key="3">
    <source>
        <dbReference type="EMBL" id="QJA76108.1"/>
    </source>
</evidence>
<dbReference type="EMBL" id="MT141562">
    <property type="protein sequence ID" value="QJA43221.1"/>
    <property type="molecule type" value="Genomic_DNA"/>
</dbReference>
<reference evidence="1" key="1">
    <citation type="submission" date="2020-03" db="EMBL/GenBank/DDBJ databases">
        <title>The deep terrestrial virosphere.</title>
        <authorList>
            <person name="Holmfeldt K."/>
            <person name="Nilsson E."/>
            <person name="Simone D."/>
            <person name="Lopez-Fernandez M."/>
            <person name="Wu X."/>
            <person name="de Brujin I."/>
            <person name="Lundin D."/>
            <person name="Andersson A."/>
            <person name="Bertilsson S."/>
            <person name="Dopson M."/>
        </authorList>
    </citation>
    <scope>NUCLEOTIDE SEQUENCE</scope>
    <source>
        <strain evidence="3">MM415A01581</strain>
        <strain evidence="1">MM415B00324</strain>
        <strain evidence="2">TM448A03726</strain>
    </source>
</reference>
<gene>
    <name evidence="3" type="ORF">MM415A01581_0025</name>
    <name evidence="1" type="ORF">MM415B00324_0051</name>
    <name evidence="2" type="ORF">TM448A03726_0011</name>
</gene>
<proteinExistence type="predicted"/>
<dbReference type="EMBL" id="MT142204">
    <property type="protein sequence ID" value="QJA76108.1"/>
    <property type="molecule type" value="Genomic_DNA"/>
</dbReference>
<evidence type="ECO:0000313" key="1">
    <source>
        <dbReference type="EMBL" id="QJA43221.1"/>
    </source>
</evidence>
<dbReference type="AlphaFoldDB" id="A0A6H1Z6Y8"/>
<protein>
    <submittedName>
        <fullName evidence="1">Uncharacterized protein</fullName>
    </submittedName>
</protein>
<accession>A0A6H1Z6Y8</accession>
<evidence type="ECO:0000313" key="2">
    <source>
        <dbReference type="EMBL" id="QJA53598.1"/>
    </source>
</evidence>